<keyword evidence="1" id="KW-0472">Membrane</keyword>
<dbReference type="EMBL" id="MFHT01000018">
    <property type="protein sequence ID" value="OGF77436.1"/>
    <property type="molecule type" value="Genomic_DNA"/>
</dbReference>
<proteinExistence type="predicted"/>
<evidence type="ECO:0000256" key="1">
    <source>
        <dbReference type="SAM" id="Phobius"/>
    </source>
</evidence>
<keyword evidence="1" id="KW-0812">Transmembrane</keyword>
<dbReference type="AlphaFoldDB" id="A0A1F5WP48"/>
<evidence type="ECO:0008006" key="4">
    <source>
        <dbReference type="Google" id="ProtNLM"/>
    </source>
</evidence>
<reference evidence="2 3" key="1">
    <citation type="journal article" date="2016" name="Nat. Commun.">
        <title>Thousands of microbial genomes shed light on interconnected biogeochemical processes in an aquifer system.</title>
        <authorList>
            <person name="Anantharaman K."/>
            <person name="Brown C.T."/>
            <person name="Hug L.A."/>
            <person name="Sharon I."/>
            <person name="Castelle C.J."/>
            <person name="Probst A.J."/>
            <person name="Thomas B.C."/>
            <person name="Singh A."/>
            <person name="Wilkins M.J."/>
            <person name="Karaoz U."/>
            <person name="Brodie E.L."/>
            <person name="Williams K.H."/>
            <person name="Hubbard S.S."/>
            <person name="Banfield J.F."/>
        </authorList>
    </citation>
    <scope>NUCLEOTIDE SEQUENCE [LARGE SCALE GENOMIC DNA]</scope>
</reference>
<comment type="caution">
    <text evidence="2">The sequence shown here is derived from an EMBL/GenBank/DDBJ whole genome shotgun (WGS) entry which is preliminary data.</text>
</comment>
<sequence length="195" mass="20634">MIYSKACLRRQGIALLLSVIIVSIILAVSVGVSNIVSTEISLSNTSRQSQLAFYASDAGVDCAIYWDTVHDGNGMDENTRSAFAISDEDGVLCGMQNQITCNGYNSCVGGTPSCVDASGNPSSCDPTVTLGKSEFTFSLGNGSCVKVIVNKKEDYTNPLLPDIEATIHADGFSSDCNSTSPRVFQRSLETTSFGD</sequence>
<gene>
    <name evidence="2" type="ORF">A3F23_01690</name>
</gene>
<organism evidence="2 3">
    <name type="scientific">Candidatus Giovannonibacteria bacterium RIFCSPHIGHO2_12_FULL_43_15</name>
    <dbReference type="NCBI Taxonomy" id="1798341"/>
    <lineage>
        <taxon>Bacteria</taxon>
        <taxon>Candidatus Giovannoniibacteriota</taxon>
    </lineage>
</organism>
<accession>A0A1F5WP48</accession>
<keyword evidence="1" id="KW-1133">Transmembrane helix</keyword>
<dbReference type="Proteomes" id="UP000177723">
    <property type="component" value="Unassembled WGS sequence"/>
</dbReference>
<name>A0A1F5WP48_9BACT</name>
<evidence type="ECO:0000313" key="2">
    <source>
        <dbReference type="EMBL" id="OGF77436.1"/>
    </source>
</evidence>
<evidence type="ECO:0000313" key="3">
    <source>
        <dbReference type="Proteomes" id="UP000177723"/>
    </source>
</evidence>
<feature type="transmembrane region" description="Helical" evidence="1">
    <location>
        <begin position="12"/>
        <end position="36"/>
    </location>
</feature>
<protein>
    <recommendedName>
        <fullName evidence="4">Type 4 fimbrial biogenesis protein PilX N-terminal domain-containing protein</fullName>
    </recommendedName>
</protein>